<organism evidence="1 2">
    <name type="scientific">Trichonephila clavata</name>
    <name type="common">Joro spider</name>
    <name type="synonym">Nephila clavata</name>
    <dbReference type="NCBI Taxonomy" id="2740835"/>
    <lineage>
        <taxon>Eukaryota</taxon>
        <taxon>Metazoa</taxon>
        <taxon>Ecdysozoa</taxon>
        <taxon>Arthropoda</taxon>
        <taxon>Chelicerata</taxon>
        <taxon>Arachnida</taxon>
        <taxon>Araneae</taxon>
        <taxon>Araneomorphae</taxon>
        <taxon>Entelegynae</taxon>
        <taxon>Araneoidea</taxon>
        <taxon>Nephilidae</taxon>
        <taxon>Trichonephila</taxon>
    </lineage>
</organism>
<name>A0A8X6LUI7_TRICU</name>
<dbReference type="AlphaFoldDB" id="A0A8X6LUI7"/>
<evidence type="ECO:0000313" key="2">
    <source>
        <dbReference type="Proteomes" id="UP000887116"/>
    </source>
</evidence>
<comment type="caution">
    <text evidence="1">The sequence shown here is derived from an EMBL/GenBank/DDBJ whole genome shotgun (WGS) entry which is preliminary data.</text>
</comment>
<proteinExistence type="predicted"/>
<accession>A0A8X6LUI7</accession>
<protein>
    <submittedName>
        <fullName evidence="1">Uncharacterized protein</fullName>
    </submittedName>
</protein>
<reference evidence="1" key="1">
    <citation type="submission" date="2020-07" db="EMBL/GenBank/DDBJ databases">
        <title>Multicomponent nature underlies the extraordinary mechanical properties of spider dragline silk.</title>
        <authorList>
            <person name="Kono N."/>
            <person name="Nakamura H."/>
            <person name="Mori M."/>
            <person name="Yoshida Y."/>
            <person name="Ohtoshi R."/>
            <person name="Malay A.D."/>
            <person name="Moran D.A.P."/>
            <person name="Tomita M."/>
            <person name="Numata K."/>
            <person name="Arakawa K."/>
        </authorList>
    </citation>
    <scope>NUCLEOTIDE SEQUENCE</scope>
</reference>
<keyword evidence="2" id="KW-1185">Reference proteome</keyword>
<dbReference type="Proteomes" id="UP000887116">
    <property type="component" value="Unassembled WGS sequence"/>
</dbReference>
<sequence>MKKEQAKQRYILSGRQVGIQSSNPVVIPVDKLSSLSEGFRWILWRITGEVNDITINHIVLGQHLKWETVAEAFNT</sequence>
<evidence type="ECO:0000313" key="1">
    <source>
        <dbReference type="EMBL" id="GFR21162.1"/>
    </source>
</evidence>
<dbReference type="EMBL" id="BMAO01037913">
    <property type="protein sequence ID" value="GFR21162.1"/>
    <property type="molecule type" value="Genomic_DNA"/>
</dbReference>
<gene>
    <name evidence="1" type="ORF">TNCT_369361</name>
</gene>